<feature type="compositionally biased region" description="Polar residues" evidence="1">
    <location>
        <begin position="20"/>
        <end position="66"/>
    </location>
</feature>
<feature type="region of interest" description="Disordered" evidence="1">
    <location>
        <begin position="1"/>
        <end position="244"/>
    </location>
</feature>
<feature type="compositionally biased region" description="Low complexity" evidence="1">
    <location>
        <begin position="191"/>
        <end position="208"/>
    </location>
</feature>
<proteinExistence type="predicted"/>
<evidence type="ECO:0000313" key="2">
    <source>
        <dbReference type="EMBL" id="KIK96378.1"/>
    </source>
</evidence>
<evidence type="ECO:0000313" key="3">
    <source>
        <dbReference type="Proteomes" id="UP000054538"/>
    </source>
</evidence>
<dbReference type="Proteomes" id="UP000054538">
    <property type="component" value="Unassembled WGS sequence"/>
</dbReference>
<gene>
    <name evidence="2" type="ORF">PAXRUDRAFT_32414</name>
</gene>
<reference evidence="3" key="2">
    <citation type="submission" date="2015-01" db="EMBL/GenBank/DDBJ databases">
        <title>Evolutionary Origins and Diversification of the Mycorrhizal Mutualists.</title>
        <authorList>
            <consortium name="DOE Joint Genome Institute"/>
            <consortium name="Mycorrhizal Genomics Consortium"/>
            <person name="Kohler A."/>
            <person name="Kuo A."/>
            <person name="Nagy L.G."/>
            <person name="Floudas D."/>
            <person name="Copeland A."/>
            <person name="Barry K.W."/>
            <person name="Cichocki N."/>
            <person name="Veneault-Fourrey C."/>
            <person name="LaButti K."/>
            <person name="Lindquist E.A."/>
            <person name="Lipzen A."/>
            <person name="Lundell T."/>
            <person name="Morin E."/>
            <person name="Murat C."/>
            <person name="Riley R."/>
            <person name="Ohm R."/>
            <person name="Sun H."/>
            <person name="Tunlid A."/>
            <person name="Henrissat B."/>
            <person name="Grigoriev I.V."/>
            <person name="Hibbett D.S."/>
            <person name="Martin F."/>
        </authorList>
    </citation>
    <scope>NUCLEOTIDE SEQUENCE [LARGE SCALE GENOMIC DNA]</scope>
    <source>
        <strain evidence="3">Ve08.2h10</strain>
    </source>
</reference>
<name>A0A0D0DSG1_9AGAM</name>
<protein>
    <submittedName>
        <fullName evidence="2">Uncharacterized protein</fullName>
    </submittedName>
</protein>
<feature type="compositionally biased region" description="Polar residues" evidence="1">
    <location>
        <begin position="83"/>
        <end position="92"/>
    </location>
</feature>
<dbReference type="AlphaFoldDB" id="A0A0D0DSG1"/>
<evidence type="ECO:0000256" key="1">
    <source>
        <dbReference type="SAM" id="MobiDB-lite"/>
    </source>
</evidence>
<feature type="compositionally biased region" description="Low complexity" evidence="1">
    <location>
        <begin position="1"/>
        <end position="14"/>
    </location>
</feature>
<dbReference type="OrthoDB" id="2537650at2759"/>
<feature type="compositionally biased region" description="Acidic residues" evidence="1">
    <location>
        <begin position="366"/>
        <end position="377"/>
    </location>
</feature>
<accession>A0A0D0DSG1</accession>
<dbReference type="EMBL" id="KN824989">
    <property type="protein sequence ID" value="KIK96378.1"/>
    <property type="molecule type" value="Genomic_DNA"/>
</dbReference>
<dbReference type="InParanoid" id="A0A0D0DSG1"/>
<sequence length="416" mass="43353">MFNSWFSSKSSSTSRHSHPPQASSSVKNSPSTSQNAQLVLTDSSSISQSTVEPRSESGTITSSQSAIPLAEVHSHINDPSIYAPTQSLTPSTPRKHTEVDTPRTFGEPVPRGFDDKVGDSTAAVTGKKDGVEPETLFTPQDAIIAEVFGRPSVKEPPQPDTARNTSPHSRSHPPQVSASLLTSDSLPFPPSNQTAPSSAPAPSSRPGPTITIYDPFSGIKLGEHTPITPSKAAQGEVNSTYASPTTGDPKLWAHLERILELQAEIAVMHADMEVGVGRSSGNTGGMSGTGGMGRAAEAVGLGLGAGIRGADAGSTAASPSEGGKAVRPTKRMMKRETLPIGDDDEPGPEGGAASGAATDASIDHSDDGDDDADDEEDNIHGYGKKRRDEEFARLAEQFAERKEAIGGIMNKVVSLS</sequence>
<feature type="compositionally biased region" description="Polar residues" evidence="1">
    <location>
        <begin position="161"/>
        <end position="185"/>
    </location>
</feature>
<dbReference type="HOGENOM" id="CLU_047597_0_0_1"/>
<feature type="region of interest" description="Disordered" evidence="1">
    <location>
        <begin position="311"/>
        <end position="389"/>
    </location>
</feature>
<reference evidence="2 3" key="1">
    <citation type="submission" date="2014-04" db="EMBL/GenBank/DDBJ databases">
        <authorList>
            <consortium name="DOE Joint Genome Institute"/>
            <person name="Kuo A."/>
            <person name="Kohler A."/>
            <person name="Jargeat P."/>
            <person name="Nagy L.G."/>
            <person name="Floudas D."/>
            <person name="Copeland A."/>
            <person name="Barry K.W."/>
            <person name="Cichocki N."/>
            <person name="Veneault-Fourrey C."/>
            <person name="LaButti K."/>
            <person name="Lindquist E.A."/>
            <person name="Lipzen A."/>
            <person name="Lundell T."/>
            <person name="Morin E."/>
            <person name="Murat C."/>
            <person name="Sun H."/>
            <person name="Tunlid A."/>
            <person name="Henrissat B."/>
            <person name="Grigoriev I.V."/>
            <person name="Hibbett D.S."/>
            <person name="Martin F."/>
            <person name="Nordberg H.P."/>
            <person name="Cantor M.N."/>
            <person name="Hua S.X."/>
        </authorList>
    </citation>
    <scope>NUCLEOTIDE SEQUENCE [LARGE SCALE GENOMIC DNA]</scope>
    <source>
        <strain evidence="2 3">Ve08.2h10</strain>
    </source>
</reference>
<organism evidence="2 3">
    <name type="scientific">Paxillus rubicundulus Ve08.2h10</name>
    <dbReference type="NCBI Taxonomy" id="930991"/>
    <lineage>
        <taxon>Eukaryota</taxon>
        <taxon>Fungi</taxon>
        <taxon>Dikarya</taxon>
        <taxon>Basidiomycota</taxon>
        <taxon>Agaricomycotina</taxon>
        <taxon>Agaricomycetes</taxon>
        <taxon>Agaricomycetidae</taxon>
        <taxon>Boletales</taxon>
        <taxon>Paxilineae</taxon>
        <taxon>Paxillaceae</taxon>
        <taxon>Paxillus</taxon>
    </lineage>
</organism>
<keyword evidence="3" id="KW-1185">Reference proteome</keyword>